<organism evidence="1 2">
    <name type="scientific">Klebsiella pneumoniae</name>
    <dbReference type="NCBI Taxonomy" id="573"/>
    <lineage>
        <taxon>Bacteria</taxon>
        <taxon>Pseudomonadati</taxon>
        <taxon>Pseudomonadota</taxon>
        <taxon>Gammaproteobacteria</taxon>
        <taxon>Enterobacterales</taxon>
        <taxon>Enterobacteriaceae</taxon>
        <taxon>Klebsiella/Raoultella group</taxon>
        <taxon>Klebsiella</taxon>
        <taxon>Klebsiella pneumoniae complex</taxon>
    </lineage>
</organism>
<gene>
    <name evidence="1" type="ORF">SAMEA3499874_05136</name>
</gene>
<accession>A0A8B4UGM5</accession>
<protein>
    <submittedName>
        <fullName evidence="1">Uncharacterized protein</fullName>
    </submittedName>
</protein>
<dbReference type="Proteomes" id="UP000257587">
    <property type="component" value="Unassembled WGS sequence"/>
</dbReference>
<dbReference type="AlphaFoldDB" id="A0A8B4UGM5"/>
<reference evidence="1 2" key="1">
    <citation type="submission" date="2018-08" db="EMBL/GenBank/DDBJ databases">
        <authorList>
            <consortium name="Pathogen Informatics"/>
        </authorList>
    </citation>
    <scope>NUCLEOTIDE SEQUENCE [LARGE SCALE GENOMIC DNA]</scope>
    <source>
        <strain evidence="1 2">EuSCAPE_AT002</strain>
    </source>
</reference>
<dbReference type="EMBL" id="UKAW01000030">
    <property type="protein sequence ID" value="SXG19226.1"/>
    <property type="molecule type" value="Genomic_DNA"/>
</dbReference>
<dbReference type="RefSeq" id="WP_062920888.1">
    <property type="nucleotide sequence ID" value="NZ_BIKH01000017.1"/>
</dbReference>
<comment type="caution">
    <text evidence="1">The sequence shown here is derived from an EMBL/GenBank/DDBJ whole genome shotgun (WGS) entry which is preliminary data.</text>
</comment>
<evidence type="ECO:0000313" key="1">
    <source>
        <dbReference type="EMBL" id="SXG19226.1"/>
    </source>
</evidence>
<proteinExistence type="predicted"/>
<sequence>MLTFPKTNTNDDTPINLQDYFGPDFEMRSTPPVKIDNATLELARAILEGHSQPESQIQERPWWELNAPKMMDF</sequence>
<evidence type="ECO:0000313" key="2">
    <source>
        <dbReference type="Proteomes" id="UP000257587"/>
    </source>
</evidence>
<name>A0A8B4UGM5_KLEPN</name>